<dbReference type="Proteomes" id="UP000700596">
    <property type="component" value="Unassembled WGS sequence"/>
</dbReference>
<evidence type="ECO:0000256" key="1">
    <source>
        <dbReference type="ARBA" id="ARBA00008858"/>
    </source>
</evidence>
<dbReference type="InterPro" id="IPR017946">
    <property type="entry name" value="PLC-like_Pdiesterase_TIM-brl"/>
</dbReference>
<dbReference type="PANTHER" id="PTHR31571">
    <property type="entry name" value="ALTERED INHERITANCE OF MITOCHONDRIA PROTEIN 6"/>
    <property type="match status" value="1"/>
</dbReference>
<keyword evidence="3" id="KW-1185">Reference proteome</keyword>
<protein>
    <submittedName>
        <fullName evidence="2">PLC-like phosphodiesterase</fullName>
    </submittedName>
</protein>
<name>A0A9P9E9S8_9PLEO</name>
<comment type="similarity">
    <text evidence="1">Belongs to the AIM6 family.</text>
</comment>
<dbReference type="GO" id="GO:0006629">
    <property type="term" value="P:lipid metabolic process"/>
    <property type="evidence" value="ECO:0007669"/>
    <property type="project" value="InterPro"/>
</dbReference>
<dbReference type="SUPFAM" id="SSF51695">
    <property type="entry name" value="PLC-like phosphodiesterases"/>
    <property type="match status" value="1"/>
</dbReference>
<dbReference type="PANTHER" id="PTHR31571:SF5">
    <property type="entry name" value="ALTERED INHERITANCE OF MITOCHONDRIA PROTEIN 6"/>
    <property type="match status" value="1"/>
</dbReference>
<dbReference type="AlphaFoldDB" id="A0A9P9E9S8"/>
<gene>
    <name evidence="2" type="ORF">B0J11DRAFT_547256</name>
</gene>
<dbReference type="GO" id="GO:0008081">
    <property type="term" value="F:phosphoric diester hydrolase activity"/>
    <property type="evidence" value="ECO:0007669"/>
    <property type="project" value="InterPro"/>
</dbReference>
<sequence length="307" mass="34443">MPHASDALQNILKNTDGSNNYKYPTDFTRGIIPKAFHSHNDYWRDVPFYSGLSHGAISTEADVWLINKTIYVGHHPSSLTTSRTFQSLYVDPILRTLALMNPSTPFIQSPTANGVFDTDPGQTLYFFIDFKTGADDTWPAVLSALAPLRDGGWLSEYDGARFIERAVTIIGTGNTPLERVKEMKPRWVFYDGPLEKLSASASSSEGDKVDPEGIYTDLTSDISPIASVNFHSVFGRIIGREFSTKQLEVLRAHVKVAHDKGIKARYWNQPEWPISERNAVWRTLWDEGVDILNVDDLKGAAEFWEGK</sequence>
<dbReference type="CDD" id="cd08577">
    <property type="entry name" value="PI-PLCc_GDPD_SF_unchar3"/>
    <property type="match status" value="1"/>
</dbReference>
<dbReference type="EMBL" id="JAGMWT010000002">
    <property type="protein sequence ID" value="KAH7135264.1"/>
    <property type="molecule type" value="Genomic_DNA"/>
</dbReference>
<organism evidence="2 3">
    <name type="scientific">Dendryphion nanum</name>
    <dbReference type="NCBI Taxonomy" id="256645"/>
    <lineage>
        <taxon>Eukaryota</taxon>
        <taxon>Fungi</taxon>
        <taxon>Dikarya</taxon>
        <taxon>Ascomycota</taxon>
        <taxon>Pezizomycotina</taxon>
        <taxon>Dothideomycetes</taxon>
        <taxon>Pleosporomycetidae</taxon>
        <taxon>Pleosporales</taxon>
        <taxon>Torulaceae</taxon>
        <taxon>Dendryphion</taxon>
    </lineage>
</organism>
<dbReference type="OrthoDB" id="4153866at2759"/>
<reference evidence="2" key="1">
    <citation type="journal article" date="2021" name="Nat. Commun.">
        <title>Genetic determinants of endophytism in the Arabidopsis root mycobiome.</title>
        <authorList>
            <person name="Mesny F."/>
            <person name="Miyauchi S."/>
            <person name="Thiergart T."/>
            <person name="Pickel B."/>
            <person name="Atanasova L."/>
            <person name="Karlsson M."/>
            <person name="Huettel B."/>
            <person name="Barry K.W."/>
            <person name="Haridas S."/>
            <person name="Chen C."/>
            <person name="Bauer D."/>
            <person name="Andreopoulos W."/>
            <person name="Pangilinan J."/>
            <person name="LaButti K."/>
            <person name="Riley R."/>
            <person name="Lipzen A."/>
            <person name="Clum A."/>
            <person name="Drula E."/>
            <person name="Henrissat B."/>
            <person name="Kohler A."/>
            <person name="Grigoriev I.V."/>
            <person name="Martin F.M."/>
            <person name="Hacquard S."/>
        </authorList>
    </citation>
    <scope>NUCLEOTIDE SEQUENCE</scope>
    <source>
        <strain evidence="2">MPI-CAGE-CH-0243</strain>
    </source>
</reference>
<evidence type="ECO:0000313" key="3">
    <source>
        <dbReference type="Proteomes" id="UP000700596"/>
    </source>
</evidence>
<evidence type="ECO:0000313" key="2">
    <source>
        <dbReference type="EMBL" id="KAH7135264.1"/>
    </source>
</evidence>
<comment type="caution">
    <text evidence="2">The sequence shown here is derived from an EMBL/GenBank/DDBJ whole genome shotgun (WGS) entry which is preliminary data.</text>
</comment>
<dbReference type="InterPro" id="IPR051236">
    <property type="entry name" value="HAT_RTT109-like"/>
</dbReference>
<proteinExistence type="inferred from homology"/>
<dbReference type="InterPro" id="IPR039559">
    <property type="entry name" value="AIM6_PI-PLC-like_dom"/>
</dbReference>
<accession>A0A9P9E9S8</accession>